<proteinExistence type="predicted"/>
<accession>A0A0F8ZA35</accession>
<feature type="non-terminal residue" evidence="1">
    <location>
        <position position="1"/>
    </location>
</feature>
<reference evidence="1" key="1">
    <citation type="journal article" date="2015" name="Nature">
        <title>Complex archaea that bridge the gap between prokaryotes and eukaryotes.</title>
        <authorList>
            <person name="Spang A."/>
            <person name="Saw J.H."/>
            <person name="Jorgensen S.L."/>
            <person name="Zaremba-Niedzwiedzka K."/>
            <person name="Martijn J."/>
            <person name="Lind A.E."/>
            <person name="van Eijk R."/>
            <person name="Schleper C."/>
            <person name="Guy L."/>
            <person name="Ettema T.J."/>
        </authorList>
    </citation>
    <scope>NUCLEOTIDE SEQUENCE</scope>
</reference>
<comment type="caution">
    <text evidence="1">The sequence shown here is derived from an EMBL/GenBank/DDBJ whole genome shotgun (WGS) entry which is preliminary data.</text>
</comment>
<dbReference type="AlphaFoldDB" id="A0A0F8ZA35"/>
<dbReference type="EMBL" id="LAZR01049029">
    <property type="protein sequence ID" value="KKK90598.1"/>
    <property type="molecule type" value="Genomic_DNA"/>
</dbReference>
<gene>
    <name evidence="1" type="ORF">LCGC14_2721400</name>
</gene>
<name>A0A0F8ZA35_9ZZZZ</name>
<protein>
    <submittedName>
        <fullName evidence="1">Uncharacterized protein</fullName>
    </submittedName>
</protein>
<sequence>GELIRDEETGFEYYAQENDENIRAWYNALEDRIEVNVVRVQGGYMELFGQILSTGNGELRVMDGYGRITIDNDTTHPLLINKLDTGRGVAGVLKITDTGNTNAEGQPLVTTYERLGGNVEVTKHYFVVPGEGSFDPALDVVANEIDLGLRRDGVTPNHDLSLDDEVVYSSGGKAPVGGLTDGGVYYVTSVSGSRIQLAHSVGEAEIQLTATGDVGSSHSITKIVSKVIHANTRADQYTPESAGYRYYWTTGNDLTSSTTVTYGESSWLGIDAFAPDPDNIVDGPHVTFDNPRPIRDGAYTASPGNLADYTYEFERIPRDPAEQTEVVRQWEDTNWIGTTTYYRTERTWRDQKDIHTHSIRADRPIDIVFQGYDEGAAGVQSRESVAEAHGLRPDGLSCRCLWSAGQSAATLETAKARQGRQDLQ</sequence>
<evidence type="ECO:0000313" key="1">
    <source>
        <dbReference type="EMBL" id="KKK90598.1"/>
    </source>
</evidence>
<organism evidence="1">
    <name type="scientific">marine sediment metagenome</name>
    <dbReference type="NCBI Taxonomy" id="412755"/>
    <lineage>
        <taxon>unclassified sequences</taxon>
        <taxon>metagenomes</taxon>
        <taxon>ecological metagenomes</taxon>
    </lineage>
</organism>